<dbReference type="Gene3D" id="3.30.300.20">
    <property type="match status" value="2"/>
</dbReference>
<dbReference type="SUPFAM" id="SSF54814">
    <property type="entry name" value="Prokaryotic type KH domain (KH-domain type II)"/>
    <property type="match status" value="2"/>
</dbReference>
<dbReference type="InterPro" id="IPR012340">
    <property type="entry name" value="NA-bd_OB-fold"/>
</dbReference>
<organism evidence="9 10">
    <name type="scientific">Metamycoplasma equirhinis</name>
    <dbReference type="NCBI Taxonomy" id="92402"/>
    <lineage>
        <taxon>Bacteria</taxon>
        <taxon>Bacillati</taxon>
        <taxon>Mycoplasmatota</taxon>
        <taxon>Mycoplasmoidales</taxon>
        <taxon>Metamycoplasmataceae</taxon>
        <taxon>Metamycoplasma</taxon>
    </lineage>
</organism>
<sequence length="533" mass="60889">MNKPNNVPNQRSKEFLREIYNLANIKGIDESFVFELIKNAITKVIVEEYDNDAELEFILDRDNEIFKVFNHNKVVVKDPENDKEKDDLKRCIEIPLKIAKQINAKSKIDDTMSEEINFEEFGKRDYIRILSHFSQSLREKERSNIFNKYSSRIGQILSARINSKDRSGMHLELLEDATPAFMPSSNSNPRIVARLEPGAIIDVYIEEVKETGNTQVVVSSAEAKLLEKLFEREIPEIAAGYVEIVKIARIVGERAKVAIRKTEKAPEGIKELGAIFGNNSTRIEAISAQLHGEKIDAILYSDDTKEYIINAISPAKVIDVIEVSESNFPTYKVIVPTIHHTLAIGKKGQNVSLASDLVKAKLDIISQKEAIENNIDFNINNGNITLEEIQQLEQGKRLESNFKRKPAVSRQNFENTTFNISDFDDELAEMKQKAQQNDDIFEKQMFSESLDDQLEETLNKIEEEFANTSIFEKASEDIDPYSDSIEDMLKKEEVKKQDYEKITATKMKDFKKDDDLSAGLENIDLSDLDDENW</sequence>
<evidence type="ECO:0000256" key="6">
    <source>
        <dbReference type="ARBA" id="ARBA00023163"/>
    </source>
</evidence>
<keyword evidence="5 7" id="KW-0805">Transcription regulation</keyword>
<dbReference type="SUPFAM" id="SSF50249">
    <property type="entry name" value="Nucleic acid-binding proteins"/>
    <property type="match status" value="1"/>
</dbReference>
<dbReference type="PANTHER" id="PTHR22648:SF0">
    <property type="entry name" value="TRANSCRIPTION TERMINATION_ANTITERMINATION PROTEIN NUSA"/>
    <property type="match status" value="1"/>
</dbReference>
<dbReference type="GeneID" id="94493839"/>
<dbReference type="HAMAP" id="MF_00945_B">
    <property type="entry name" value="NusA_B"/>
    <property type="match status" value="1"/>
</dbReference>
<dbReference type="InterPro" id="IPR010213">
    <property type="entry name" value="TF_NusA"/>
</dbReference>
<dbReference type="InterPro" id="IPR015946">
    <property type="entry name" value="KH_dom-like_a/b"/>
</dbReference>
<keyword evidence="2 7" id="KW-0963">Cytoplasm</keyword>
<reference evidence="9" key="1">
    <citation type="submission" date="2023-11" db="EMBL/GenBank/DDBJ databases">
        <title>Completed genome sequence of Mycoplasma equirhinis type strain M432/72.</title>
        <authorList>
            <person name="Spergser J."/>
        </authorList>
    </citation>
    <scope>NUCLEOTIDE SEQUENCE [LARGE SCALE GENOMIC DNA]</scope>
    <source>
        <strain evidence="9">M432/72</strain>
    </source>
</reference>
<dbReference type="InterPro" id="IPR009019">
    <property type="entry name" value="KH_sf_prok-type"/>
</dbReference>
<evidence type="ECO:0000256" key="2">
    <source>
        <dbReference type="ARBA" id="ARBA00022490"/>
    </source>
</evidence>
<dbReference type="PROSITE" id="PS50126">
    <property type="entry name" value="S1"/>
    <property type="match status" value="1"/>
</dbReference>
<keyword evidence="4 7" id="KW-0694">RNA-binding</keyword>
<accession>A0ABZ0PAU7</accession>
<keyword evidence="3 7" id="KW-0889">Transcription antitermination</keyword>
<dbReference type="Gene3D" id="2.40.50.140">
    <property type="entry name" value="Nucleic acid-binding proteins"/>
    <property type="match status" value="1"/>
</dbReference>
<dbReference type="InterPro" id="IPR025249">
    <property type="entry name" value="TF_NusA_KH_1st"/>
</dbReference>
<evidence type="ECO:0000313" key="10">
    <source>
        <dbReference type="Proteomes" id="UP001303601"/>
    </source>
</evidence>
<dbReference type="NCBIfam" id="TIGR01953">
    <property type="entry name" value="NusA"/>
    <property type="match status" value="1"/>
</dbReference>
<keyword evidence="10" id="KW-1185">Reference proteome</keyword>
<dbReference type="InterPro" id="IPR003029">
    <property type="entry name" value="S1_domain"/>
</dbReference>
<name>A0ABZ0PAU7_9BACT</name>
<evidence type="ECO:0000259" key="8">
    <source>
        <dbReference type="PROSITE" id="PS50126"/>
    </source>
</evidence>
<evidence type="ECO:0000256" key="1">
    <source>
        <dbReference type="ARBA" id="ARBA00022472"/>
    </source>
</evidence>
<dbReference type="PANTHER" id="PTHR22648">
    <property type="entry name" value="TRANSCRIPTION TERMINATION FACTOR NUSA"/>
    <property type="match status" value="1"/>
</dbReference>
<feature type="domain" description="S1 motif" evidence="8">
    <location>
        <begin position="154"/>
        <end position="221"/>
    </location>
</feature>
<dbReference type="InterPro" id="IPR036555">
    <property type="entry name" value="NusA_N_sf"/>
</dbReference>
<dbReference type="InterPro" id="IPR058582">
    <property type="entry name" value="KH_NusA_2nd"/>
</dbReference>
<dbReference type="InterPro" id="IPR013735">
    <property type="entry name" value="TF_NusA_N"/>
</dbReference>
<evidence type="ECO:0000256" key="5">
    <source>
        <dbReference type="ARBA" id="ARBA00023015"/>
    </source>
</evidence>
<comment type="subunit">
    <text evidence="7">Monomer. Binds directly to the core enzyme of the DNA-dependent RNA polymerase and to nascent RNA.</text>
</comment>
<gene>
    <name evidence="7 9" type="primary">nusA</name>
    <name evidence="9" type="ORF">R9B83_02970</name>
</gene>
<evidence type="ECO:0000256" key="4">
    <source>
        <dbReference type="ARBA" id="ARBA00022884"/>
    </source>
</evidence>
<dbReference type="RefSeq" id="WP_140031229.1">
    <property type="nucleotide sequence ID" value="NZ_AP027305.1"/>
</dbReference>
<evidence type="ECO:0000313" key="9">
    <source>
        <dbReference type="EMBL" id="WPB53926.1"/>
    </source>
</evidence>
<keyword evidence="6 7" id="KW-0804">Transcription</keyword>
<proteinExistence type="inferred from homology"/>
<comment type="similarity">
    <text evidence="7">Belongs to the NusA family.</text>
</comment>
<dbReference type="EMBL" id="CP137845">
    <property type="protein sequence ID" value="WPB53926.1"/>
    <property type="molecule type" value="Genomic_DNA"/>
</dbReference>
<dbReference type="SUPFAM" id="SSF69705">
    <property type="entry name" value="Transcription factor NusA, N-terminal domain"/>
    <property type="match status" value="1"/>
</dbReference>
<comment type="function">
    <text evidence="7">Participates in both transcription termination and antitermination.</text>
</comment>
<dbReference type="Pfam" id="PF26594">
    <property type="entry name" value="KH_NusA_2nd"/>
    <property type="match status" value="1"/>
</dbReference>
<evidence type="ECO:0000256" key="3">
    <source>
        <dbReference type="ARBA" id="ARBA00022814"/>
    </source>
</evidence>
<dbReference type="Gene3D" id="3.30.1480.10">
    <property type="entry name" value="NusA, N-terminal domain"/>
    <property type="match status" value="1"/>
</dbReference>
<dbReference type="Proteomes" id="UP001303601">
    <property type="component" value="Chromosome"/>
</dbReference>
<dbReference type="InterPro" id="IPR030842">
    <property type="entry name" value="TF_NusA_bacterial"/>
</dbReference>
<protein>
    <recommendedName>
        <fullName evidence="7">Transcription termination/antitermination protein NusA</fullName>
    </recommendedName>
</protein>
<dbReference type="Pfam" id="PF13184">
    <property type="entry name" value="KH_NusA_1st"/>
    <property type="match status" value="1"/>
</dbReference>
<keyword evidence="1 7" id="KW-0806">Transcription termination</keyword>
<dbReference type="Pfam" id="PF08529">
    <property type="entry name" value="NusA_N"/>
    <property type="match status" value="1"/>
</dbReference>
<evidence type="ECO:0000256" key="7">
    <source>
        <dbReference type="HAMAP-Rule" id="MF_00945"/>
    </source>
</evidence>
<comment type="subcellular location">
    <subcellularLocation>
        <location evidence="7">Cytoplasm</location>
    </subcellularLocation>
</comment>